<dbReference type="AlphaFoldDB" id="A0AAD9V8A8"/>
<evidence type="ECO:0000256" key="3">
    <source>
        <dbReference type="ARBA" id="ARBA00022617"/>
    </source>
</evidence>
<feature type="transmembrane region" description="Helical" evidence="8">
    <location>
        <begin position="691"/>
        <end position="710"/>
    </location>
</feature>
<evidence type="ECO:0000256" key="7">
    <source>
        <dbReference type="ARBA" id="ARBA00048328"/>
    </source>
</evidence>
<dbReference type="CDD" id="cd19165">
    <property type="entry name" value="HemeO"/>
    <property type="match status" value="1"/>
</dbReference>
<dbReference type="GO" id="GO:0046872">
    <property type="term" value="F:metal ion binding"/>
    <property type="evidence" value="ECO:0007669"/>
    <property type="project" value="UniProtKB-KW"/>
</dbReference>
<dbReference type="GO" id="GO:0020037">
    <property type="term" value="F:heme binding"/>
    <property type="evidence" value="ECO:0007669"/>
    <property type="project" value="TreeGrafter"/>
</dbReference>
<dbReference type="PROSITE" id="PS00593">
    <property type="entry name" value="HEME_OXYGENASE"/>
    <property type="match status" value="1"/>
</dbReference>
<dbReference type="SUPFAM" id="SSF48613">
    <property type="entry name" value="Heme oxygenase-like"/>
    <property type="match status" value="1"/>
</dbReference>
<dbReference type="GO" id="GO:0006979">
    <property type="term" value="P:response to oxidative stress"/>
    <property type="evidence" value="ECO:0007669"/>
    <property type="project" value="TreeGrafter"/>
</dbReference>
<keyword evidence="5" id="KW-0560">Oxidoreductase</keyword>
<dbReference type="InterPro" id="IPR002051">
    <property type="entry name" value="Haem_Oase"/>
</dbReference>
<comment type="similarity">
    <text evidence="1">Belongs to the heme oxygenase family.</text>
</comment>
<protein>
    <recommendedName>
        <fullName evidence="2">heme oxygenase (biliverdin-producing)</fullName>
        <ecNumber evidence="2">1.14.14.18</ecNumber>
    </recommendedName>
</protein>
<name>A0AAD9V8A8_ACRCE</name>
<dbReference type="PANTHER" id="PTHR10720:SF0">
    <property type="entry name" value="HEME OXYGENASE"/>
    <property type="match status" value="1"/>
</dbReference>
<keyword evidence="8" id="KW-0812">Transmembrane</keyword>
<comment type="catalytic activity">
    <reaction evidence="7">
        <text>heme b + 3 reduced [NADPH--hemoprotein reductase] + 3 O2 = biliverdin IXalpha + CO + Fe(2+) + 3 oxidized [NADPH--hemoprotein reductase] + 3 H2O + H(+)</text>
        <dbReference type="Rhea" id="RHEA:21764"/>
        <dbReference type="Rhea" id="RHEA-COMP:11964"/>
        <dbReference type="Rhea" id="RHEA-COMP:11965"/>
        <dbReference type="ChEBI" id="CHEBI:15377"/>
        <dbReference type="ChEBI" id="CHEBI:15378"/>
        <dbReference type="ChEBI" id="CHEBI:15379"/>
        <dbReference type="ChEBI" id="CHEBI:17245"/>
        <dbReference type="ChEBI" id="CHEBI:29033"/>
        <dbReference type="ChEBI" id="CHEBI:57618"/>
        <dbReference type="ChEBI" id="CHEBI:57991"/>
        <dbReference type="ChEBI" id="CHEBI:58210"/>
        <dbReference type="ChEBI" id="CHEBI:60344"/>
        <dbReference type="EC" id="1.14.14.18"/>
    </reaction>
</comment>
<dbReference type="InterPro" id="IPR016053">
    <property type="entry name" value="Haem_Oase-like"/>
</dbReference>
<dbReference type="PRINTS" id="PR00088">
    <property type="entry name" value="HAEMOXYGNASE"/>
</dbReference>
<reference evidence="9" key="1">
    <citation type="journal article" date="2023" name="G3 (Bethesda)">
        <title>Whole genome assembly and annotation of the endangered Caribbean coral Acropora cervicornis.</title>
        <authorList>
            <person name="Selwyn J.D."/>
            <person name="Vollmer S.V."/>
        </authorList>
    </citation>
    <scope>NUCLEOTIDE SEQUENCE</scope>
    <source>
        <strain evidence="9">K2</strain>
    </source>
</reference>
<keyword evidence="6" id="KW-0408">Iron</keyword>
<accession>A0AAD9V8A8</accession>
<dbReference type="Pfam" id="PF01126">
    <property type="entry name" value="Heme_oxygenase"/>
    <property type="match status" value="1"/>
</dbReference>
<evidence type="ECO:0000313" key="9">
    <source>
        <dbReference type="EMBL" id="KAK2564978.1"/>
    </source>
</evidence>
<evidence type="ECO:0000256" key="5">
    <source>
        <dbReference type="ARBA" id="ARBA00023002"/>
    </source>
</evidence>
<evidence type="ECO:0000256" key="1">
    <source>
        <dbReference type="ARBA" id="ARBA00006134"/>
    </source>
</evidence>
<keyword evidence="10" id="KW-1185">Reference proteome</keyword>
<organism evidence="9 10">
    <name type="scientific">Acropora cervicornis</name>
    <name type="common">Staghorn coral</name>
    <dbReference type="NCBI Taxonomy" id="6130"/>
    <lineage>
        <taxon>Eukaryota</taxon>
        <taxon>Metazoa</taxon>
        <taxon>Cnidaria</taxon>
        <taxon>Anthozoa</taxon>
        <taxon>Hexacorallia</taxon>
        <taxon>Scleractinia</taxon>
        <taxon>Astrocoeniina</taxon>
        <taxon>Acroporidae</taxon>
        <taxon>Acropora</taxon>
    </lineage>
</organism>
<keyword evidence="4" id="KW-0479">Metal-binding</keyword>
<dbReference type="PANTHER" id="PTHR10720">
    <property type="entry name" value="HEME OXYGENASE"/>
    <property type="match status" value="1"/>
</dbReference>
<dbReference type="Gene3D" id="1.20.910.10">
    <property type="entry name" value="Heme oxygenase-like"/>
    <property type="match status" value="1"/>
</dbReference>
<evidence type="ECO:0000256" key="2">
    <source>
        <dbReference type="ARBA" id="ARBA00012360"/>
    </source>
</evidence>
<keyword evidence="8" id="KW-0472">Membrane</keyword>
<dbReference type="GO" id="GO:0004392">
    <property type="term" value="F:heme oxygenase (decyclizing) activity"/>
    <property type="evidence" value="ECO:0007669"/>
    <property type="project" value="UniProtKB-EC"/>
</dbReference>
<comment type="caution">
    <text evidence="9">The sequence shown here is derived from an EMBL/GenBank/DDBJ whole genome shotgun (WGS) entry which is preliminary data.</text>
</comment>
<dbReference type="GO" id="GO:0042167">
    <property type="term" value="P:heme catabolic process"/>
    <property type="evidence" value="ECO:0007669"/>
    <property type="project" value="TreeGrafter"/>
</dbReference>
<dbReference type="EC" id="1.14.14.18" evidence="2"/>
<evidence type="ECO:0000313" key="10">
    <source>
        <dbReference type="Proteomes" id="UP001249851"/>
    </source>
</evidence>
<dbReference type="InterPro" id="IPR016084">
    <property type="entry name" value="Haem_Oase-like_multi-hlx"/>
</dbReference>
<keyword evidence="3" id="KW-0349">Heme</keyword>
<sequence>MESYDKESVKEKCPAFKDGCPYSKLAEDLFLEEIKRCPEFKRGCPFKSTDNIKEILEELSKIPEQKHHTGPAHDQLLNVLKAVHSESKIQEEDLGECPVFQTEDGCPFKGASKEGDPVIKPPIAVLTSWTASDVSKLKEKCPAFKEGCPFASMDNEVLLEETKKCPEFKKGCAFKDAKSVEEIYNQLSKMPSGDEHSQHKEALLKTMKVIHSVGQEKVNDCPILQSEGCPFKHVESNGKPLIDPPEAVLPSATTTTTKTTVAADGNAHADSGVHSVVLTDLKESCPAFESGCPFAKVAGNDFEQDLKKCPEFRNGCPYKDSKDVADLHKRLSDLPSFSGKDSHGTKLLEIFKHLHEVSLSLKDEMGQCPVFITDQGCPFKTLCSDGKPLIDKLDDQRWIKVLQDSVDDVIEDVNEEIKKIEPSVQLSKELKTGTKKIHREAENIQFVKEFARGRIEKQWYKHLLADLYFVYRALEEESEKCKDHELFKVVHFPEKLGRLKSLEEDMEFYFGSEWQEVPMSDASKAYVNRIHEVSNIDPALLIAHHYTRYLGDLSGGQILRKMATKAMDLPSTGEGVKFYVFENIPDAKSFKNIYRSRLDELCISKAKSDAIVREANNVFRLNIHLFQEIDSLAGFEDTSARLKKEQVEVIPNALDSAAKESSGACPFATMAKTPMQTSTSDSKKESKGVNLVFLAVFIAVAAILVGLMLARMH</sequence>
<evidence type="ECO:0000256" key="4">
    <source>
        <dbReference type="ARBA" id="ARBA00022723"/>
    </source>
</evidence>
<proteinExistence type="inferred from homology"/>
<dbReference type="EMBL" id="JARQWQ010000021">
    <property type="protein sequence ID" value="KAK2564978.1"/>
    <property type="molecule type" value="Genomic_DNA"/>
</dbReference>
<dbReference type="InterPro" id="IPR018207">
    <property type="entry name" value="Haem_oxygenase_CS"/>
</dbReference>
<dbReference type="FunFam" id="1.20.910.10:FF:000001">
    <property type="entry name" value="Heme oxygenase 1"/>
    <property type="match status" value="1"/>
</dbReference>
<dbReference type="GO" id="GO:0006788">
    <property type="term" value="P:heme oxidation"/>
    <property type="evidence" value="ECO:0007669"/>
    <property type="project" value="InterPro"/>
</dbReference>
<reference evidence="9" key="2">
    <citation type="journal article" date="2023" name="Science">
        <title>Genomic signatures of disease resistance in endangered staghorn corals.</title>
        <authorList>
            <person name="Vollmer S.V."/>
            <person name="Selwyn J.D."/>
            <person name="Despard B.A."/>
            <person name="Roesel C.L."/>
        </authorList>
    </citation>
    <scope>NUCLEOTIDE SEQUENCE</scope>
    <source>
        <strain evidence="9">K2</strain>
    </source>
</reference>
<dbReference type="Proteomes" id="UP001249851">
    <property type="component" value="Unassembled WGS sequence"/>
</dbReference>
<gene>
    <name evidence="9" type="ORF">P5673_011688</name>
</gene>
<evidence type="ECO:0000256" key="8">
    <source>
        <dbReference type="SAM" id="Phobius"/>
    </source>
</evidence>
<keyword evidence="8" id="KW-1133">Transmembrane helix</keyword>
<evidence type="ECO:0000256" key="6">
    <source>
        <dbReference type="ARBA" id="ARBA00023004"/>
    </source>
</evidence>